<evidence type="ECO:0000256" key="1">
    <source>
        <dbReference type="SAM" id="Phobius"/>
    </source>
</evidence>
<feature type="transmembrane region" description="Helical" evidence="1">
    <location>
        <begin position="152"/>
        <end position="170"/>
    </location>
</feature>
<feature type="transmembrane region" description="Helical" evidence="1">
    <location>
        <begin position="88"/>
        <end position="108"/>
    </location>
</feature>
<dbReference type="RefSeq" id="WP_236702113.1">
    <property type="nucleotide sequence ID" value="NZ_CP010537.1"/>
</dbReference>
<protein>
    <submittedName>
        <fullName evidence="2">Permeases of the major facilitator superfamily</fullName>
    </submittedName>
</protein>
<keyword evidence="1" id="KW-0812">Transmembrane</keyword>
<sequence length="261" mass="27365">MFDMNLLVFKLIVTPLLLLAASVAVRRWGETVGGFLVGLPLTSGPISVFLALEHGSTFAEHATSGSLAATAAQVAFCLAYCRLATLGWPIALSGACVAFAVAATALQWSGLAQTGLFVVAMSAMTVVLYVTPRSTARGKGLSSPWWDLPARMVLITCLVVSVTLIAPYVGPQASGVLASFPFMATILAIFAHRLIGAAAARQVLRGMVAGLFGFAAFFYVLSLTLTRLSLFVAYSGAILTALAVQAISLHRMRLSVPQIAE</sequence>
<name>A0A0C4YMW9_9BURK</name>
<organism evidence="2 3">
    <name type="scientific">Cupriavidus basilensis</name>
    <dbReference type="NCBI Taxonomy" id="68895"/>
    <lineage>
        <taxon>Bacteria</taxon>
        <taxon>Pseudomonadati</taxon>
        <taxon>Pseudomonadota</taxon>
        <taxon>Betaproteobacteria</taxon>
        <taxon>Burkholderiales</taxon>
        <taxon>Burkholderiaceae</taxon>
        <taxon>Cupriavidus</taxon>
    </lineage>
</organism>
<gene>
    <name evidence="2" type="ORF">RR42_s2807</name>
</gene>
<reference evidence="2 3" key="1">
    <citation type="journal article" date="2015" name="Genome Announc.">
        <title>Complete Genome Sequence of Cupriavidus basilensis 4G11, Isolated from the Oak Ridge Field Research Center Site.</title>
        <authorList>
            <person name="Ray J."/>
            <person name="Waters R.J."/>
            <person name="Skerker J.M."/>
            <person name="Kuehl J.V."/>
            <person name="Price M.N."/>
            <person name="Huang J."/>
            <person name="Chakraborty R."/>
            <person name="Arkin A.P."/>
            <person name="Deutschbauer A."/>
        </authorList>
    </citation>
    <scope>NUCLEOTIDE SEQUENCE [LARGE SCALE GENOMIC DNA]</scope>
    <source>
        <strain evidence="2">4G11</strain>
    </source>
</reference>
<evidence type="ECO:0000313" key="3">
    <source>
        <dbReference type="Proteomes" id="UP000031843"/>
    </source>
</evidence>
<dbReference type="AlphaFoldDB" id="A0A0C4YMW9"/>
<keyword evidence="1" id="KW-1133">Transmembrane helix</keyword>
<accession>A0A0C4YMW9</accession>
<feature type="transmembrane region" description="Helical" evidence="1">
    <location>
        <begin position="207"/>
        <end position="225"/>
    </location>
</feature>
<dbReference type="STRING" id="68895.RR42_s2807"/>
<keyword evidence="1" id="KW-0472">Membrane</keyword>
<feature type="transmembrane region" description="Helical" evidence="1">
    <location>
        <begin position="32"/>
        <end position="52"/>
    </location>
</feature>
<dbReference type="EMBL" id="CP010537">
    <property type="protein sequence ID" value="AJG24388.1"/>
    <property type="molecule type" value="Genomic_DNA"/>
</dbReference>
<feature type="transmembrane region" description="Helical" evidence="1">
    <location>
        <begin position="176"/>
        <end position="195"/>
    </location>
</feature>
<proteinExistence type="predicted"/>
<feature type="transmembrane region" description="Helical" evidence="1">
    <location>
        <begin position="231"/>
        <end position="249"/>
    </location>
</feature>
<feature type="transmembrane region" description="Helical" evidence="1">
    <location>
        <begin position="6"/>
        <end position="25"/>
    </location>
</feature>
<dbReference type="KEGG" id="cbw:RR42_s2807"/>
<keyword evidence="3" id="KW-1185">Reference proteome</keyword>
<dbReference type="Proteomes" id="UP000031843">
    <property type="component" value="Chromosome secondary"/>
</dbReference>
<feature type="transmembrane region" description="Helical" evidence="1">
    <location>
        <begin position="114"/>
        <end position="131"/>
    </location>
</feature>
<evidence type="ECO:0000313" key="2">
    <source>
        <dbReference type="EMBL" id="AJG24388.1"/>
    </source>
</evidence>